<dbReference type="Proteomes" id="UP001356427">
    <property type="component" value="Unassembled WGS sequence"/>
</dbReference>
<name>A0AAN8LR16_9TELE</name>
<evidence type="ECO:0000313" key="1">
    <source>
        <dbReference type="EMBL" id="KAK6314499.1"/>
    </source>
</evidence>
<protein>
    <submittedName>
        <fullName evidence="1">Uncharacterized protein</fullName>
    </submittedName>
</protein>
<comment type="caution">
    <text evidence="1">The sequence shown here is derived from an EMBL/GenBank/DDBJ whole genome shotgun (WGS) entry which is preliminary data.</text>
</comment>
<proteinExistence type="predicted"/>
<keyword evidence="2" id="KW-1185">Reference proteome</keyword>
<evidence type="ECO:0000313" key="2">
    <source>
        <dbReference type="Proteomes" id="UP001356427"/>
    </source>
</evidence>
<sequence>MVAHSKHPSNKVKVKSVSKHDLKYTHQGLGQFHFDSSQFRKKPNSKLLSLKALKSIGISVCFLNCLDLELTPTLILILVSR</sequence>
<dbReference type="EMBL" id="JAGTTL010000013">
    <property type="protein sequence ID" value="KAK6314499.1"/>
    <property type="molecule type" value="Genomic_DNA"/>
</dbReference>
<accession>A0AAN8LR16</accession>
<dbReference type="AlphaFoldDB" id="A0AAN8LR16"/>
<gene>
    <name evidence="1" type="ORF">J4Q44_G00159580</name>
</gene>
<organism evidence="1 2">
    <name type="scientific">Coregonus suidteri</name>
    <dbReference type="NCBI Taxonomy" id="861788"/>
    <lineage>
        <taxon>Eukaryota</taxon>
        <taxon>Metazoa</taxon>
        <taxon>Chordata</taxon>
        <taxon>Craniata</taxon>
        <taxon>Vertebrata</taxon>
        <taxon>Euteleostomi</taxon>
        <taxon>Actinopterygii</taxon>
        <taxon>Neopterygii</taxon>
        <taxon>Teleostei</taxon>
        <taxon>Protacanthopterygii</taxon>
        <taxon>Salmoniformes</taxon>
        <taxon>Salmonidae</taxon>
        <taxon>Coregoninae</taxon>
        <taxon>Coregonus</taxon>
    </lineage>
</organism>
<reference evidence="1 2" key="1">
    <citation type="submission" date="2021-04" db="EMBL/GenBank/DDBJ databases">
        <authorList>
            <person name="De Guttry C."/>
            <person name="Zahm M."/>
            <person name="Klopp C."/>
            <person name="Cabau C."/>
            <person name="Louis A."/>
            <person name="Berthelot C."/>
            <person name="Parey E."/>
            <person name="Roest Crollius H."/>
            <person name="Montfort J."/>
            <person name="Robinson-Rechavi M."/>
            <person name="Bucao C."/>
            <person name="Bouchez O."/>
            <person name="Gislard M."/>
            <person name="Lluch J."/>
            <person name="Milhes M."/>
            <person name="Lampietro C."/>
            <person name="Lopez Roques C."/>
            <person name="Donnadieu C."/>
            <person name="Braasch I."/>
            <person name="Desvignes T."/>
            <person name="Postlethwait J."/>
            <person name="Bobe J."/>
            <person name="Wedekind C."/>
            <person name="Guiguen Y."/>
        </authorList>
    </citation>
    <scope>NUCLEOTIDE SEQUENCE [LARGE SCALE GENOMIC DNA]</scope>
    <source>
        <strain evidence="1">Cs_M1</strain>
        <tissue evidence="1">Blood</tissue>
    </source>
</reference>